<dbReference type="GO" id="GO:0003690">
    <property type="term" value="F:double-stranded DNA binding"/>
    <property type="evidence" value="ECO:0007669"/>
    <property type="project" value="InterPro"/>
</dbReference>
<proteinExistence type="predicted"/>
<dbReference type="EMBL" id="CP033169">
    <property type="protein sequence ID" value="AYO30835.1"/>
    <property type="molecule type" value="Genomic_DNA"/>
</dbReference>
<evidence type="ECO:0000313" key="1">
    <source>
        <dbReference type="EMBL" id="AYO30835.1"/>
    </source>
</evidence>
<dbReference type="Proteomes" id="UP000280960">
    <property type="component" value="Chromosome"/>
</dbReference>
<dbReference type="SUPFAM" id="SSF161266">
    <property type="entry name" value="Gam-like"/>
    <property type="match status" value="1"/>
</dbReference>
<gene>
    <name evidence="1" type="ORF">D2962_09605</name>
</gene>
<keyword evidence="2" id="KW-1185">Reference proteome</keyword>
<protein>
    <recommendedName>
        <fullName evidence="3">Bacteriophage Mu Gam like protein</fullName>
    </recommendedName>
</protein>
<dbReference type="Pfam" id="PF07352">
    <property type="entry name" value="Phage_Mu_Gam"/>
    <property type="match status" value="1"/>
</dbReference>
<dbReference type="KEGG" id="bacg:D2962_09605"/>
<sequence length="190" mass="21769">MQGGRMMNILANIALKNLGVDIEDEQQKESWKIENDSQADWALDKIREAKAEFRRFEMVVNDKIAQLQEALAAEKEKMEREVGFFSGKLAEYFETVPHKKTKTQETYALPSGKLIKKYKQPKIERDEEKLIAWLEQNGMTELVKIEKRADWATLKKDTVIDGERVISKTTGEAIPGVVAIPQNPEFTVEV</sequence>
<dbReference type="GO" id="GO:0042262">
    <property type="term" value="P:DNA protection"/>
    <property type="evidence" value="ECO:0007669"/>
    <property type="project" value="InterPro"/>
</dbReference>
<name>A0A3G2R649_9FIRM</name>
<dbReference type="InterPro" id="IPR009951">
    <property type="entry name" value="Host-nuc_inhib_Gam"/>
</dbReference>
<reference evidence="1 2" key="1">
    <citation type="submission" date="2018-10" db="EMBL/GenBank/DDBJ databases">
        <authorList>
            <person name="Zhang X."/>
        </authorList>
    </citation>
    <scope>NUCLEOTIDE SEQUENCE [LARGE SCALE GENOMIC DNA]</scope>
    <source>
        <strain evidence="1 2">SK-G1</strain>
    </source>
</reference>
<accession>A0A3G2R649</accession>
<evidence type="ECO:0008006" key="3">
    <source>
        <dbReference type="Google" id="ProtNLM"/>
    </source>
</evidence>
<organism evidence="1 2">
    <name type="scientific">Biomaibacter acetigenes</name>
    <dbReference type="NCBI Taxonomy" id="2316383"/>
    <lineage>
        <taxon>Bacteria</taxon>
        <taxon>Bacillati</taxon>
        <taxon>Bacillota</taxon>
        <taxon>Clostridia</taxon>
        <taxon>Thermosediminibacterales</taxon>
        <taxon>Tepidanaerobacteraceae</taxon>
        <taxon>Biomaibacter</taxon>
    </lineage>
</organism>
<dbReference type="AlphaFoldDB" id="A0A3G2R649"/>
<evidence type="ECO:0000313" key="2">
    <source>
        <dbReference type="Proteomes" id="UP000280960"/>
    </source>
</evidence>